<evidence type="ECO:0000256" key="1">
    <source>
        <dbReference type="SAM" id="MobiDB-lite"/>
    </source>
</evidence>
<dbReference type="EMBL" id="ML977320">
    <property type="protein sequence ID" value="KAF2116623.1"/>
    <property type="molecule type" value="Genomic_DNA"/>
</dbReference>
<gene>
    <name evidence="2" type="ORF">BDV96DRAFT_572544</name>
</gene>
<accession>A0A6A5ZCH4</accession>
<dbReference type="AlphaFoldDB" id="A0A6A5ZCH4"/>
<sequence>MPSLSFKSPGGYITAQGSPQSVTTFSGRILRIHPLWNYPAFSPSHTPSHLLLNKDNYDKHDEHNDLYEEGTGRNVD</sequence>
<dbReference type="Proteomes" id="UP000799770">
    <property type="component" value="Unassembled WGS sequence"/>
</dbReference>
<feature type="region of interest" description="Disordered" evidence="1">
    <location>
        <begin position="52"/>
        <end position="76"/>
    </location>
</feature>
<feature type="region of interest" description="Disordered" evidence="1">
    <location>
        <begin position="1"/>
        <end position="20"/>
    </location>
</feature>
<feature type="compositionally biased region" description="Basic and acidic residues" evidence="1">
    <location>
        <begin position="55"/>
        <end position="66"/>
    </location>
</feature>
<name>A0A6A5ZCH4_9PLEO</name>
<protein>
    <submittedName>
        <fullName evidence="2">Uncharacterized protein</fullName>
    </submittedName>
</protein>
<reference evidence="2" key="1">
    <citation type="journal article" date="2020" name="Stud. Mycol.">
        <title>101 Dothideomycetes genomes: a test case for predicting lifestyles and emergence of pathogens.</title>
        <authorList>
            <person name="Haridas S."/>
            <person name="Albert R."/>
            <person name="Binder M."/>
            <person name="Bloem J."/>
            <person name="Labutti K."/>
            <person name="Salamov A."/>
            <person name="Andreopoulos B."/>
            <person name="Baker S."/>
            <person name="Barry K."/>
            <person name="Bills G."/>
            <person name="Bluhm B."/>
            <person name="Cannon C."/>
            <person name="Castanera R."/>
            <person name="Culley D."/>
            <person name="Daum C."/>
            <person name="Ezra D."/>
            <person name="Gonzalez J."/>
            <person name="Henrissat B."/>
            <person name="Kuo A."/>
            <person name="Liang C."/>
            <person name="Lipzen A."/>
            <person name="Lutzoni F."/>
            <person name="Magnuson J."/>
            <person name="Mondo S."/>
            <person name="Nolan M."/>
            <person name="Ohm R."/>
            <person name="Pangilinan J."/>
            <person name="Park H.-J."/>
            <person name="Ramirez L."/>
            <person name="Alfaro M."/>
            <person name="Sun H."/>
            <person name="Tritt A."/>
            <person name="Yoshinaga Y."/>
            <person name="Zwiers L.-H."/>
            <person name="Turgeon B."/>
            <person name="Goodwin S."/>
            <person name="Spatafora J."/>
            <person name="Crous P."/>
            <person name="Grigoriev I."/>
        </authorList>
    </citation>
    <scope>NUCLEOTIDE SEQUENCE</scope>
    <source>
        <strain evidence="2">CBS 627.86</strain>
    </source>
</reference>
<evidence type="ECO:0000313" key="2">
    <source>
        <dbReference type="EMBL" id="KAF2116623.1"/>
    </source>
</evidence>
<keyword evidence="3" id="KW-1185">Reference proteome</keyword>
<evidence type="ECO:0000313" key="3">
    <source>
        <dbReference type="Proteomes" id="UP000799770"/>
    </source>
</evidence>
<proteinExistence type="predicted"/>
<organism evidence="2 3">
    <name type="scientific">Lophiotrema nucula</name>
    <dbReference type="NCBI Taxonomy" id="690887"/>
    <lineage>
        <taxon>Eukaryota</taxon>
        <taxon>Fungi</taxon>
        <taxon>Dikarya</taxon>
        <taxon>Ascomycota</taxon>
        <taxon>Pezizomycotina</taxon>
        <taxon>Dothideomycetes</taxon>
        <taxon>Pleosporomycetidae</taxon>
        <taxon>Pleosporales</taxon>
        <taxon>Lophiotremataceae</taxon>
        <taxon>Lophiotrema</taxon>
    </lineage>
</organism>